<gene>
    <name evidence="9" type="ORF">COT63_01740</name>
</gene>
<dbReference type="Gene3D" id="3.40.50.720">
    <property type="entry name" value="NAD(P)-binding Rossmann-like Domain"/>
    <property type="match status" value="1"/>
</dbReference>
<dbReference type="GO" id="GO:0051287">
    <property type="term" value="F:NAD binding"/>
    <property type="evidence" value="ECO:0007669"/>
    <property type="project" value="InterPro"/>
</dbReference>
<feature type="domain" description="Glyceraldehyde 3-phosphate dehydrogenase NAD(P) binding" evidence="8">
    <location>
        <begin position="3"/>
        <end position="161"/>
    </location>
</feature>
<feature type="binding site" evidence="5">
    <location>
        <position position="324"/>
    </location>
    <ligand>
        <name>NAD(+)</name>
        <dbReference type="ChEBI" id="CHEBI:57540"/>
    </ligand>
</feature>
<feature type="active site" description="Nucleophile" evidence="3">
    <location>
        <position position="161"/>
    </location>
</feature>
<keyword evidence="5" id="KW-0520">NAD</keyword>
<feature type="binding site" evidence="5">
    <location>
        <position position="89"/>
    </location>
    <ligand>
        <name>NAD(+)</name>
        <dbReference type="ChEBI" id="CHEBI:57540"/>
    </ligand>
</feature>
<dbReference type="InterPro" id="IPR036291">
    <property type="entry name" value="NAD(P)-bd_dom_sf"/>
</dbReference>
<reference evidence="10" key="1">
    <citation type="submission" date="2017-09" db="EMBL/GenBank/DDBJ databases">
        <title>Depth-based differentiation of microbial function through sediment-hosted aquifers and enrichment of novel symbionts in the deep terrestrial subsurface.</title>
        <authorList>
            <person name="Probst A.J."/>
            <person name="Ladd B."/>
            <person name="Jarett J.K."/>
            <person name="Geller-Mcgrath D.E."/>
            <person name="Sieber C.M.K."/>
            <person name="Emerson J.B."/>
            <person name="Anantharaman K."/>
            <person name="Thomas B.C."/>
            <person name="Malmstrom R."/>
            <person name="Stieglmeier M."/>
            <person name="Klingl A."/>
            <person name="Woyke T."/>
            <person name="Ryan C.M."/>
            <person name="Banfield J.F."/>
        </authorList>
    </citation>
    <scope>NUCLEOTIDE SEQUENCE [LARGE SCALE GENOMIC DNA]</scope>
</reference>
<feature type="binding site" evidence="5">
    <location>
        <begin position="12"/>
        <end position="13"/>
    </location>
    <ligand>
        <name>NAD(+)</name>
        <dbReference type="ChEBI" id="CHEBI:57540"/>
    </ligand>
</feature>
<comment type="caution">
    <text evidence="9">The sequence shown here is derived from an EMBL/GenBank/DDBJ whole genome shotgun (WGS) entry which is preliminary data.</text>
</comment>
<dbReference type="CDD" id="cd05214">
    <property type="entry name" value="GAPDH_I_N"/>
    <property type="match status" value="1"/>
</dbReference>
<evidence type="ECO:0000256" key="4">
    <source>
        <dbReference type="PIRSR" id="PIRSR000149-2"/>
    </source>
</evidence>
<evidence type="ECO:0000256" key="3">
    <source>
        <dbReference type="PIRSR" id="PIRSR000149-1"/>
    </source>
</evidence>
<protein>
    <submittedName>
        <fullName evidence="9">Type I glyceraldehyde-3-phosphate dehydrogenase</fullName>
    </submittedName>
</protein>
<feature type="binding site" evidence="4">
    <location>
        <position position="191"/>
    </location>
    <ligand>
        <name>D-glyceraldehyde 3-phosphate</name>
        <dbReference type="ChEBI" id="CHEBI:59776"/>
    </ligand>
</feature>
<feature type="site" description="Activates thiol group during catalysis" evidence="6">
    <location>
        <position position="188"/>
    </location>
</feature>
<name>A0A2H0WT43_9BACT</name>
<evidence type="ECO:0000256" key="5">
    <source>
        <dbReference type="PIRSR" id="PIRSR000149-3"/>
    </source>
</evidence>
<dbReference type="EMBL" id="PEZH01000032">
    <property type="protein sequence ID" value="PIS15098.1"/>
    <property type="molecule type" value="Genomic_DNA"/>
</dbReference>
<dbReference type="InterPro" id="IPR020831">
    <property type="entry name" value="GlycerAld/Erythrose_P_DH"/>
</dbReference>
<dbReference type="SUPFAM" id="SSF51735">
    <property type="entry name" value="NAD(P)-binding Rossmann-fold domains"/>
    <property type="match status" value="1"/>
</dbReference>
<evidence type="ECO:0000313" key="10">
    <source>
        <dbReference type="Proteomes" id="UP000231282"/>
    </source>
</evidence>
<comment type="similarity">
    <text evidence="1 7">Belongs to the glyceraldehyde-3-phosphate dehydrogenase family.</text>
</comment>
<dbReference type="Proteomes" id="UP000231282">
    <property type="component" value="Unassembled WGS sequence"/>
</dbReference>
<dbReference type="AlphaFoldDB" id="A0A2H0WT43"/>
<evidence type="ECO:0000313" key="9">
    <source>
        <dbReference type="EMBL" id="PIS15098.1"/>
    </source>
</evidence>
<evidence type="ECO:0000256" key="1">
    <source>
        <dbReference type="ARBA" id="ARBA00007406"/>
    </source>
</evidence>
<keyword evidence="5" id="KW-0547">Nucleotide-binding</keyword>
<feature type="binding site" evidence="4">
    <location>
        <begin position="219"/>
        <end position="220"/>
    </location>
    <ligand>
        <name>D-glyceraldehyde 3-phosphate</name>
        <dbReference type="ChEBI" id="CHEBI:59776"/>
    </ligand>
</feature>
<dbReference type="PANTHER" id="PTHR43148">
    <property type="entry name" value="GLYCERALDEHYDE-3-PHOSPHATE DEHYDROGENASE 2"/>
    <property type="match status" value="1"/>
</dbReference>
<feature type="binding site" evidence="4">
    <location>
        <position position="242"/>
    </location>
    <ligand>
        <name>D-glyceraldehyde 3-phosphate</name>
        <dbReference type="ChEBI" id="CHEBI:59776"/>
    </ligand>
</feature>
<dbReference type="InterPro" id="IPR020828">
    <property type="entry name" value="GlycerAld_3-P_DH_NAD(P)-bd"/>
</dbReference>
<keyword evidence="2" id="KW-0560">Oxidoreductase</keyword>
<organism evidence="9 10">
    <name type="scientific">Candidatus Shapirobacteria bacterium CG09_land_8_20_14_0_10_38_17</name>
    <dbReference type="NCBI Taxonomy" id="1974884"/>
    <lineage>
        <taxon>Bacteria</taxon>
        <taxon>Candidatus Shapironibacteriota</taxon>
    </lineage>
</organism>
<dbReference type="InterPro" id="IPR020829">
    <property type="entry name" value="GlycerAld_3-P_DH_cat"/>
</dbReference>
<feature type="binding site" evidence="4">
    <location>
        <begin position="160"/>
        <end position="162"/>
    </location>
    <ligand>
        <name>D-glyceraldehyde 3-phosphate</name>
        <dbReference type="ChEBI" id="CHEBI:59776"/>
    </ligand>
</feature>
<accession>A0A2H0WT43</accession>
<dbReference type="PRINTS" id="PR00078">
    <property type="entry name" value="G3PDHDRGNASE"/>
</dbReference>
<dbReference type="Pfam" id="PF02800">
    <property type="entry name" value="Gp_dh_C"/>
    <property type="match status" value="1"/>
</dbReference>
<dbReference type="SUPFAM" id="SSF55347">
    <property type="entry name" value="Glyceraldehyde-3-phosphate dehydrogenase-like, C-terminal domain"/>
    <property type="match status" value="1"/>
</dbReference>
<proteinExistence type="inferred from homology"/>
<sequence length="340" mass="37491">MMLNLAINGFGRIGRVTLRAIRRYYSKEIRVAAINTSGSMDVLGWANFLKYDSVYGRLDEEVKVLPPQLASEIGRIKIGKEEYPILAQRDPGKIPWKNYKVDMVLECTGVFCDRHAEAHFKGGARKVIISAPTKDSSIPTYILGVNDKQYKGEKLISNGSCTTNCVAPIVKVMEEEFGFLEAMMTTVHAYTAGQELTDGSSADLRRGRAAAQNLVPTGTGAARSVVAAYPRIAGRFAASAIRVPVICGSYSTFVFKVKRKTTIDEVNQIFEEKAKKDLKNILTVSYEPLVSSDIVGNSASAILDAAFTQVISDDLVYLAAWYDNEWGYSCRLVEMAIKIR</sequence>
<evidence type="ECO:0000256" key="2">
    <source>
        <dbReference type="ARBA" id="ARBA00023002"/>
    </source>
</evidence>
<dbReference type="FunFam" id="3.40.50.720:FF:000001">
    <property type="entry name" value="Glyceraldehyde-3-phosphate dehydrogenase"/>
    <property type="match status" value="1"/>
</dbReference>
<dbReference type="Gene3D" id="3.30.360.10">
    <property type="entry name" value="Dihydrodipicolinate Reductase, domain 2"/>
    <property type="match status" value="1"/>
</dbReference>
<evidence type="ECO:0000256" key="7">
    <source>
        <dbReference type="RuleBase" id="RU000397"/>
    </source>
</evidence>
<dbReference type="CDD" id="cd18126">
    <property type="entry name" value="GAPDH_I_C"/>
    <property type="match status" value="1"/>
</dbReference>
<dbReference type="FunFam" id="3.30.360.10:FF:000002">
    <property type="entry name" value="Glyceraldehyde-3-phosphate dehydrogenase"/>
    <property type="match status" value="1"/>
</dbReference>
<dbReference type="PIRSF" id="PIRSF000149">
    <property type="entry name" value="GAP_DH"/>
    <property type="match status" value="1"/>
</dbReference>
<dbReference type="Pfam" id="PF00044">
    <property type="entry name" value="Gp_dh_N"/>
    <property type="match status" value="1"/>
</dbReference>
<evidence type="ECO:0000256" key="6">
    <source>
        <dbReference type="PIRSR" id="PIRSR000149-4"/>
    </source>
</evidence>
<dbReference type="SMART" id="SM00846">
    <property type="entry name" value="Gp_dh_N"/>
    <property type="match status" value="1"/>
</dbReference>
<evidence type="ECO:0000259" key="8">
    <source>
        <dbReference type="SMART" id="SM00846"/>
    </source>
</evidence>
<dbReference type="GO" id="GO:0016620">
    <property type="term" value="F:oxidoreductase activity, acting on the aldehyde or oxo group of donors, NAD or NADP as acceptor"/>
    <property type="evidence" value="ECO:0007669"/>
    <property type="project" value="InterPro"/>
</dbReference>
<feature type="binding site" evidence="5">
    <location>
        <position position="130"/>
    </location>
    <ligand>
        <name>NAD(+)</name>
        <dbReference type="ChEBI" id="CHEBI:57540"/>
    </ligand>
</feature>